<dbReference type="InterPro" id="IPR050553">
    <property type="entry name" value="Thioredoxin_ResA/DsbE_sf"/>
</dbReference>
<dbReference type="InterPro" id="IPR013766">
    <property type="entry name" value="Thioredoxin_domain"/>
</dbReference>
<feature type="domain" description="Thioredoxin" evidence="5">
    <location>
        <begin position="139"/>
        <end position="282"/>
    </location>
</feature>
<evidence type="ECO:0000256" key="4">
    <source>
        <dbReference type="SAM" id="SignalP"/>
    </source>
</evidence>
<name>A0A7W9W7U7_ARMRO</name>
<dbReference type="EMBL" id="JACHGW010000003">
    <property type="protein sequence ID" value="MBB6051450.1"/>
    <property type="molecule type" value="Genomic_DNA"/>
</dbReference>
<feature type="compositionally biased region" description="Low complexity" evidence="3">
    <location>
        <begin position="296"/>
        <end position="310"/>
    </location>
</feature>
<evidence type="ECO:0000313" key="7">
    <source>
        <dbReference type="Proteomes" id="UP000520814"/>
    </source>
</evidence>
<dbReference type="Proteomes" id="UP000520814">
    <property type="component" value="Unassembled WGS sequence"/>
</dbReference>
<dbReference type="PANTHER" id="PTHR42852">
    <property type="entry name" value="THIOL:DISULFIDE INTERCHANGE PROTEIN DSBE"/>
    <property type="match status" value="1"/>
</dbReference>
<dbReference type="PANTHER" id="PTHR42852:SF13">
    <property type="entry name" value="PROTEIN DIPZ"/>
    <property type="match status" value="1"/>
</dbReference>
<dbReference type="GO" id="GO:0030313">
    <property type="term" value="C:cell envelope"/>
    <property type="evidence" value="ECO:0007669"/>
    <property type="project" value="UniProtKB-SubCell"/>
</dbReference>
<feature type="region of interest" description="Disordered" evidence="3">
    <location>
        <begin position="284"/>
        <end position="310"/>
    </location>
</feature>
<proteinExistence type="predicted"/>
<dbReference type="RefSeq" id="WP_184198429.1">
    <property type="nucleotide sequence ID" value="NZ_JACHGW010000003.1"/>
</dbReference>
<dbReference type="AlphaFoldDB" id="A0A7W9W7U7"/>
<evidence type="ECO:0000313" key="6">
    <source>
        <dbReference type="EMBL" id="MBB6051450.1"/>
    </source>
</evidence>
<sequence>MRTTMTVALVAALLLIPGLAQADTAEGEIVSYTPNKSVVLRIKGKTRTFAVSTKTKFYDMTGREFPEFADPKEGLWQLADSLTVLYHKEGATEIADGVKFPYGKVPKELMGKGAPTPPDGAATRTVEVPEAAATPPLAIRVGDKLPAFAIKTFTGKTLTNASLSGKVFVLDFWATWCGPCKKLSPVMQELHNTFKAQGVAVIGANFKEGCQPGQTGFAKGYVKEHGYTFPFGVADALGEKLNISGIPLVLIIDRKGVVRHIMEGYEPGCGRTLSAKIQALVKETSGRPRQGDLRGAAEQGDAAAHAQWPR</sequence>
<organism evidence="6 7">
    <name type="scientific">Armatimonas rosea</name>
    <dbReference type="NCBI Taxonomy" id="685828"/>
    <lineage>
        <taxon>Bacteria</taxon>
        <taxon>Bacillati</taxon>
        <taxon>Armatimonadota</taxon>
        <taxon>Armatimonadia</taxon>
        <taxon>Armatimonadales</taxon>
        <taxon>Armatimonadaceae</taxon>
        <taxon>Armatimonas</taxon>
    </lineage>
</organism>
<dbReference type="Pfam" id="PF08534">
    <property type="entry name" value="Redoxin"/>
    <property type="match status" value="1"/>
</dbReference>
<keyword evidence="4" id="KW-0732">Signal</keyword>
<keyword evidence="2" id="KW-0201">Cytochrome c-type biogenesis</keyword>
<protein>
    <submittedName>
        <fullName evidence="6">Thiol-disulfide isomerase/thioredoxin</fullName>
    </submittedName>
</protein>
<dbReference type="GO" id="GO:0016853">
    <property type="term" value="F:isomerase activity"/>
    <property type="evidence" value="ECO:0007669"/>
    <property type="project" value="UniProtKB-KW"/>
</dbReference>
<evidence type="ECO:0000259" key="5">
    <source>
        <dbReference type="PROSITE" id="PS51352"/>
    </source>
</evidence>
<keyword evidence="7" id="KW-1185">Reference proteome</keyword>
<dbReference type="InterPro" id="IPR036249">
    <property type="entry name" value="Thioredoxin-like_sf"/>
</dbReference>
<reference evidence="6 7" key="1">
    <citation type="submission" date="2020-08" db="EMBL/GenBank/DDBJ databases">
        <title>Genomic Encyclopedia of Type Strains, Phase IV (KMG-IV): sequencing the most valuable type-strain genomes for metagenomic binning, comparative biology and taxonomic classification.</title>
        <authorList>
            <person name="Goeker M."/>
        </authorList>
    </citation>
    <scope>NUCLEOTIDE SEQUENCE [LARGE SCALE GENOMIC DNA]</scope>
    <source>
        <strain evidence="6 7">DSM 23562</strain>
    </source>
</reference>
<dbReference type="PROSITE" id="PS51352">
    <property type="entry name" value="THIOREDOXIN_2"/>
    <property type="match status" value="1"/>
</dbReference>
<accession>A0A7W9W7U7</accession>
<dbReference type="CDD" id="cd02966">
    <property type="entry name" value="TlpA_like_family"/>
    <property type="match status" value="1"/>
</dbReference>
<evidence type="ECO:0000256" key="3">
    <source>
        <dbReference type="SAM" id="MobiDB-lite"/>
    </source>
</evidence>
<dbReference type="SUPFAM" id="SSF52833">
    <property type="entry name" value="Thioredoxin-like"/>
    <property type="match status" value="1"/>
</dbReference>
<dbReference type="GO" id="GO:0017004">
    <property type="term" value="P:cytochrome complex assembly"/>
    <property type="evidence" value="ECO:0007669"/>
    <property type="project" value="UniProtKB-KW"/>
</dbReference>
<comment type="subcellular location">
    <subcellularLocation>
        <location evidence="1">Cell envelope</location>
    </subcellularLocation>
</comment>
<evidence type="ECO:0000256" key="1">
    <source>
        <dbReference type="ARBA" id="ARBA00004196"/>
    </source>
</evidence>
<dbReference type="InterPro" id="IPR017937">
    <property type="entry name" value="Thioredoxin_CS"/>
</dbReference>
<gene>
    <name evidence="6" type="ORF">HNQ39_003260</name>
</gene>
<evidence type="ECO:0000256" key="2">
    <source>
        <dbReference type="ARBA" id="ARBA00022748"/>
    </source>
</evidence>
<comment type="caution">
    <text evidence="6">The sequence shown here is derived from an EMBL/GenBank/DDBJ whole genome shotgun (WGS) entry which is preliminary data.</text>
</comment>
<feature type="signal peptide" evidence="4">
    <location>
        <begin position="1"/>
        <end position="22"/>
    </location>
</feature>
<feature type="chain" id="PRO_5031491373" evidence="4">
    <location>
        <begin position="23"/>
        <end position="310"/>
    </location>
</feature>
<dbReference type="InterPro" id="IPR013740">
    <property type="entry name" value="Redoxin"/>
</dbReference>
<dbReference type="Gene3D" id="3.40.30.10">
    <property type="entry name" value="Glutaredoxin"/>
    <property type="match status" value="1"/>
</dbReference>
<dbReference type="GO" id="GO:0016491">
    <property type="term" value="F:oxidoreductase activity"/>
    <property type="evidence" value="ECO:0007669"/>
    <property type="project" value="InterPro"/>
</dbReference>
<dbReference type="PROSITE" id="PS00194">
    <property type="entry name" value="THIOREDOXIN_1"/>
    <property type="match status" value="1"/>
</dbReference>
<keyword evidence="6" id="KW-0413">Isomerase</keyword>